<dbReference type="AlphaFoldDB" id="A0A2P8HU31"/>
<dbReference type="Proteomes" id="UP000240971">
    <property type="component" value="Unassembled WGS sequence"/>
</dbReference>
<protein>
    <submittedName>
        <fullName evidence="1">Uncharacterized protein</fullName>
    </submittedName>
</protein>
<reference evidence="1 2" key="1">
    <citation type="submission" date="2018-03" db="EMBL/GenBank/DDBJ databases">
        <title>Genomic Encyclopedia of Archaeal and Bacterial Type Strains, Phase II (KMG-II): from individual species to whole genera.</title>
        <authorList>
            <person name="Goeker M."/>
        </authorList>
    </citation>
    <scope>NUCLEOTIDE SEQUENCE [LARGE SCALE GENOMIC DNA]</scope>
    <source>
        <strain evidence="1 2">DSM 24859</strain>
    </source>
</reference>
<gene>
    <name evidence="1" type="ORF">CLV51_1011053</name>
</gene>
<dbReference type="EMBL" id="PYAW01000001">
    <property type="protein sequence ID" value="PSL49718.1"/>
    <property type="molecule type" value="Genomic_DNA"/>
</dbReference>
<comment type="caution">
    <text evidence="1">The sequence shown here is derived from an EMBL/GenBank/DDBJ whole genome shotgun (WGS) entry which is preliminary data.</text>
</comment>
<name>A0A2P8HU31_CHINA</name>
<evidence type="ECO:0000313" key="1">
    <source>
        <dbReference type="EMBL" id="PSL49718.1"/>
    </source>
</evidence>
<keyword evidence="2" id="KW-1185">Reference proteome</keyword>
<dbReference type="RefSeq" id="WP_106526935.1">
    <property type="nucleotide sequence ID" value="NZ_PYAW01000001.1"/>
</dbReference>
<evidence type="ECO:0000313" key="2">
    <source>
        <dbReference type="Proteomes" id="UP000240971"/>
    </source>
</evidence>
<proteinExistence type="predicted"/>
<accession>A0A2P8HU31</accession>
<organism evidence="1 2">
    <name type="scientific">Chitinophaga niastensis</name>
    <dbReference type="NCBI Taxonomy" id="536980"/>
    <lineage>
        <taxon>Bacteria</taxon>
        <taxon>Pseudomonadati</taxon>
        <taxon>Bacteroidota</taxon>
        <taxon>Chitinophagia</taxon>
        <taxon>Chitinophagales</taxon>
        <taxon>Chitinophagaceae</taxon>
        <taxon>Chitinophaga</taxon>
    </lineage>
</organism>
<dbReference type="OrthoDB" id="767755at2"/>
<sequence>MQLYKLPSAIAIASIFMSCNGQNNSAQNPVQKDSIKAIEKTYTMNINAIKKQMDLQSHMEASDDGKSSIYNYSQQDLDVALPVIAVGLKDKGYKEPDEADFNNKLKKIFGNTFNAENCKTKIRDKSITIFVGKKAGDYEEFDYTVDNIFISKEFRFITRVPLVGDFVQLVDSNHYRINLSSSLVSINKFLLNDSKADLATLLQKDTLFLKTLVKSFGYTKDSKLNDLAMNDYLRMDDNHIPTVGEIIFVKPCKGKLEIKEELLSWIAEHTTANDNRILEGLDWYASSLYDNSSGVAFVNNPFQIFSLDEKRKIVAYIANTYLPLYHSLVPKNAGIWPAGTILENLFVKDDGLKDYLIKNNYFSLPELRKEIEPAK</sequence>
<dbReference type="PROSITE" id="PS51257">
    <property type="entry name" value="PROKAR_LIPOPROTEIN"/>
    <property type="match status" value="1"/>
</dbReference>